<organism evidence="4 5">
    <name type="scientific">Cutaneotrichosporon oleaginosum</name>
    <dbReference type="NCBI Taxonomy" id="879819"/>
    <lineage>
        <taxon>Eukaryota</taxon>
        <taxon>Fungi</taxon>
        <taxon>Dikarya</taxon>
        <taxon>Basidiomycota</taxon>
        <taxon>Agaricomycotina</taxon>
        <taxon>Tremellomycetes</taxon>
        <taxon>Trichosporonales</taxon>
        <taxon>Trichosporonaceae</taxon>
        <taxon>Cutaneotrichosporon</taxon>
    </lineage>
</organism>
<protein>
    <recommendedName>
        <fullName evidence="3">Xylanolytic transcriptional activator regulatory domain-containing protein</fullName>
    </recommendedName>
</protein>
<dbReference type="GO" id="GO:0003700">
    <property type="term" value="F:DNA-binding transcription factor activity"/>
    <property type="evidence" value="ECO:0007669"/>
    <property type="project" value="InterPro"/>
</dbReference>
<dbReference type="EMBL" id="KQ087177">
    <property type="protein sequence ID" value="KLT46349.1"/>
    <property type="molecule type" value="Genomic_DNA"/>
</dbReference>
<dbReference type="STRING" id="879819.A0A0J1BE50"/>
<dbReference type="GeneID" id="28982233"/>
<feature type="domain" description="Xylanolytic transcriptional activator regulatory" evidence="3">
    <location>
        <begin position="137"/>
        <end position="317"/>
    </location>
</feature>
<evidence type="ECO:0000313" key="4">
    <source>
        <dbReference type="EMBL" id="KLT46349.1"/>
    </source>
</evidence>
<dbReference type="GO" id="GO:0008270">
    <property type="term" value="F:zinc ion binding"/>
    <property type="evidence" value="ECO:0007669"/>
    <property type="project" value="InterPro"/>
</dbReference>
<keyword evidence="5" id="KW-1185">Reference proteome</keyword>
<dbReference type="InterPro" id="IPR050987">
    <property type="entry name" value="AtrR-like"/>
</dbReference>
<feature type="compositionally biased region" description="Polar residues" evidence="2">
    <location>
        <begin position="83"/>
        <end position="95"/>
    </location>
</feature>
<evidence type="ECO:0000256" key="2">
    <source>
        <dbReference type="SAM" id="MobiDB-lite"/>
    </source>
</evidence>
<dbReference type="InterPro" id="IPR007219">
    <property type="entry name" value="XnlR_reg_dom"/>
</dbReference>
<evidence type="ECO:0000313" key="5">
    <source>
        <dbReference type="Proteomes" id="UP000053611"/>
    </source>
</evidence>
<accession>A0A0J1BE50</accession>
<dbReference type="PANTHER" id="PTHR46910:SF40">
    <property type="entry name" value="ZN(II)2CYS6 TRANSCRIPTION FACTOR (EUROFUNG)"/>
    <property type="match status" value="1"/>
</dbReference>
<feature type="compositionally biased region" description="Polar residues" evidence="2">
    <location>
        <begin position="34"/>
        <end position="52"/>
    </location>
</feature>
<feature type="compositionally biased region" description="Pro residues" evidence="2">
    <location>
        <begin position="57"/>
        <end position="68"/>
    </location>
</feature>
<feature type="region of interest" description="Disordered" evidence="2">
    <location>
        <begin position="34"/>
        <end position="105"/>
    </location>
</feature>
<dbReference type="PANTHER" id="PTHR46910">
    <property type="entry name" value="TRANSCRIPTION FACTOR PDR1"/>
    <property type="match status" value="1"/>
</dbReference>
<dbReference type="RefSeq" id="XP_018282840.1">
    <property type="nucleotide sequence ID" value="XM_018421630.1"/>
</dbReference>
<keyword evidence="1" id="KW-0539">Nucleus</keyword>
<evidence type="ECO:0000256" key="1">
    <source>
        <dbReference type="ARBA" id="ARBA00023242"/>
    </source>
</evidence>
<sequence length="585" mass="65542">MPASYYALPPPIHPPSLHPHTPPYVATSQQVVHPLSTGPTNVPHPSTHASYTSPHAPQAPPIPPPPPLRHLSPPYGPSPSLIYRSTPTATGQLSGPSDGVVGPAPTPQGILGGYADSLNPFERLISHDLLNHLLNPYFEHVFWSNPYPHKPTFYRDIARHREEEPGQEDWTAMVWGMLGLACLLPRHLKRLSVHETQSLLDTCLNQLMSFLGRRDYTSVTHQRLYAIHCTAVVLLRNGHTAKSRELMGSNLFIALQLKLDREVTYTQYEPIEAEMWRRVWWLLYVTDRSGSTCEGARPVLNEALCQGVRLPSCLDDESLELAAQGRRSWESDPSLQSPMWGFYFGCAMWRVAGKVLTMRERDVATPPAPTDILARVAELDMIIEELDELLLDCPPWLSLQVDREIGSPDLTSGGVSTPVNLTAVEQGIGVQQANLWISQLAIRLLACQYRKELVALRWATPEAAALVSTDPRNPDVIPRRTGFREAKLRENEEIFRDDRDHILSTLLRVLQALPIDQIACNSFPGLQKIQHIAATLLRNDESVLAETGEASGRSHKSLSYLQEYVNYLTRLEAMHIERPDSHIKM</sequence>
<reference evidence="4 5" key="1">
    <citation type="submission" date="2015-03" db="EMBL/GenBank/DDBJ databases">
        <title>Genomics and transcriptomics of the oil-accumulating basidiomycete yeast T. oleaginosus allow insights into substrate utilization and the diverse evolutionary trajectories of mating systems in fungi.</title>
        <authorList>
            <consortium name="DOE Joint Genome Institute"/>
            <person name="Kourist R."/>
            <person name="Kracht O."/>
            <person name="Bracharz F."/>
            <person name="Lipzen A."/>
            <person name="Nolan M."/>
            <person name="Ohm R."/>
            <person name="Grigoriev I."/>
            <person name="Sun S."/>
            <person name="Heitman J."/>
            <person name="Bruck T."/>
            <person name="Nowrousian M."/>
        </authorList>
    </citation>
    <scope>NUCLEOTIDE SEQUENCE [LARGE SCALE GENOMIC DNA]</scope>
    <source>
        <strain evidence="4 5">IBC0246</strain>
    </source>
</reference>
<dbReference type="Proteomes" id="UP000053611">
    <property type="component" value="Unassembled WGS sequence"/>
</dbReference>
<dbReference type="OrthoDB" id="2564060at2759"/>
<dbReference type="GO" id="GO:0003677">
    <property type="term" value="F:DNA binding"/>
    <property type="evidence" value="ECO:0007669"/>
    <property type="project" value="InterPro"/>
</dbReference>
<proteinExistence type="predicted"/>
<gene>
    <name evidence="4" type="ORF">CC85DRAFT_281437</name>
</gene>
<dbReference type="Pfam" id="PF04082">
    <property type="entry name" value="Fungal_trans"/>
    <property type="match status" value="1"/>
</dbReference>
<name>A0A0J1BE50_9TREE</name>
<evidence type="ECO:0000259" key="3">
    <source>
        <dbReference type="Pfam" id="PF04082"/>
    </source>
</evidence>
<dbReference type="GO" id="GO:0006351">
    <property type="term" value="P:DNA-templated transcription"/>
    <property type="evidence" value="ECO:0007669"/>
    <property type="project" value="InterPro"/>
</dbReference>
<dbReference type="CDD" id="cd12148">
    <property type="entry name" value="fungal_TF_MHR"/>
    <property type="match status" value="1"/>
</dbReference>
<dbReference type="AlphaFoldDB" id="A0A0J1BE50"/>